<name>A0A6I4HYG2_9SPHI</name>
<reference evidence="2 3" key="1">
    <citation type="submission" date="2020-12" db="EMBL/GenBank/DDBJ databases">
        <title>HMF7856_wgs.fasta genome submission.</title>
        <authorList>
            <person name="Kang H."/>
            <person name="Kim H."/>
            <person name="Joh K."/>
        </authorList>
    </citation>
    <scope>NUCLEOTIDE SEQUENCE [LARGE SCALE GENOMIC DNA]</scope>
    <source>
        <strain evidence="2 3">HMF7856</strain>
    </source>
</reference>
<dbReference type="RefSeq" id="WP_157524087.1">
    <property type="nucleotide sequence ID" value="NZ_CP066775.1"/>
</dbReference>
<proteinExistence type="predicted"/>
<evidence type="ECO:0000313" key="2">
    <source>
        <dbReference type="EMBL" id="QQL51392.1"/>
    </source>
</evidence>
<sequence length="284" mass="32564">MKTPQDVINFLNRLDGSFTTKYSPGLKFLTDSAFRKQLGCPETATVLNLKSWSKCDLNGDGKTDLLAMPLWYKIEVFVAIDNGNSGYKLIRLSKEVFENCQFAKPIIVDQKLMVMFYGKSKVPGKLFGSYSEHIQVDTLIYKFSNFIEYHSKKVEYNVDTIIFHAGMCFGTCPSFLLKISKNGFAEYSAQYYNPTNGDFTGNLHKKKLRDILSLMDYIHLRDLKENYQVNWTDDKTYNLEIKFNDGSVKKISDYGGLGTFGLRALYAMLFELRSSTNWIKSQPN</sequence>
<dbReference type="AlphaFoldDB" id="A0A6I4HYG2"/>
<gene>
    <name evidence="2" type="ORF">GO620_008105</name>
</gene>
<evidence type="ECO:0000313" key="3">
    <source>
        <dbReference type="Proteomes" id="UP000429232"/>
    </source>
</evidence>
<dbReference type="Pfam" id="PF20033">
    <property type="entry name" value="DUF6438"/>
    <property type="match status" value="1"/>
</dbReference>
<dbReference type="KEGG" id="mgik:GO620_008105"/>
<feature type="domain" description="DUF6438" evidence="1">
    <location>
        <begin position="160"/>
        <end position="272"/>
    </location>
</feature>
<evidence type="ECO:0000259" key="1">
    <source>
        <dbReference type="Pfam" id="PF20033"/>
    </source>
</evidence>
<protein>
    <recommendedName>
        <fullName evidence="1">DUF6438 domain-containing protein</fullName>
    </recommendedName>
</protein>
<dbReference type="Proteomes" id="UP000429232">
    <property type="component" value="Chromosome"/>
</dbReference>
<accession>A0A6I4HYG2</accession>
<keyword evidence="3" id="KW-1185">Reference proteome</keyword>
<dbReference type="InterPro" id="IPR045497">
    <property type="entry name" value="DUF6438"/>
</dbReference>
<dbReference type="EMBL" id="CP066775">
    <property type="protein sequence ID" value="QQL51392.1"/>
    <property type="molecule type" value="Genomic_DNA"/>
</dbReference>
<organism evidence="2 3">
    <name type="scientific">Mucilaginibacter ginkgonis</name>
    <dbReference type="NCBI Taxonomy" id="2682091"/>
    <lineage>
        <taxon>Bacteria</taxon>
        <taxon>Pseudomonadati</taxon>
        <taxon>Bacteroidota</taxon>
        <taxon>Sphingobacteriia</taxon>
        <taxon>Sphingobacteriales</taxon>
        <taxon>Sphingobacteriaceae</taxon>
        <taxon>Mucilaginibacter</taxon>
    </lineage>
</organism>